<dbReference type="EMBL" id="KZ293721">
    <property type="protein sequence ID" value="PBK82136.1"/>
    <property type="molecule type" value="Genomic_DNA"/>
</dbReference>
<protein>
    <recommendedName>
        <fullName evidence="1">Histone deacetylase domain-containing protein</fullName>
    </recommendedName>
</protein>
<dbReference type="Gene3D" id="3.40.800.20">
    <property type="entry name" value="Histone deacetylase domain"/>
    <property type="match status" value="1"/>
</dbReference>
<accession>A0A2H3D3Q3</accession>
<dbReference type="PANTHER" id="PTHR10625:SF44">
    <property type="entry name" value="HISTONE DEACETYLASE 19"/>
    <property type="match status" value="1"/>
</dbReference>
<evidence type="ECO:0000259" key="1">
    <source>
        <dbReference type="Pfam" id="PF00850"/>
    </source>
</evidence>
<feature type="non-terminal residue" evidence="2">
    <location>
        <position position="1"/>
    </location>
</feature>
<reference evidence="3" key="1">
    <citation type="journal article" date="2017" name="Nat. Ecol. Evol.">
        <title>Genome expansion and lineage-specific genetic innovations in the forest pathogenic fungi Armillaria.</title>
        <authorList>
            <person name="Sipos G."/>
            <person name="Prasanna A.N."/>
            <person name="Walter M.C."/>
            <person name="O'Connor E."/>
            <person name="Balint B."/>
            <person name="Krizsan K."/>
            <person name="Kiss B."/>
            <person name="Hess J."/>
            <person name="Varga T."/>
            <person name="Slot J."/>
            <person name="Riley R."/>
            <person name="Boka B."/>
            <person name="Rigling D."/>
            <person name="Barry K."/>
            <person name="Lee J."/>
            <person name="Mihaltcheva S."/>
            <person name="LaButti K."/>
            <person name="Lipzen A."/>
            <person name="Waldron R."/>
            <person name="Moloney N.M."/>
            <person name="Sperisen C."/>
            <person name="Kredics L."/>
            <person name="Vagvoelgyi C."/>
            <person name="Patrignani A."/>
            <person name="Fitzpatrick D."/>
            <person name="Nagy I."/>
            <person name="Doyle S."/>
            <person name="Anderson J.B."/>
            <person name="Grigoriev I.V."/>
            <person name="Gueldener U."/>
            <person name="Muensterkoetter M."/>
            <person name="Nagy L.G."/>
        </authorList>
    </citation>
    <scope>NUCLEOTIDE SEQUENCE [LARGE SCALE GENOMIC DNA]</scope>
    <source>
        <strain evidence="3">Ar21-2</strain>
    </source>
</reference>
<name>A0A2H3D3Q3_ARMGA</name>
<dbReference type="OrthoDB" id="1918432at2759"/>
<dbReference type="SUPFAM" id="SSF52768">
    <property type="entry name" value="Arginase/deacetylase"/>
    <property type="match status" value="1"/>
</dbReference>
<dbReference type="PANTHER" id="PTHR10625">
    <property type="entry name" value="HISTONE DEACETYLASE HDAC1-RELATED"/>
    <property type="match status" value="1"/>
</dbReference>
<feature type="domain" description="Histone deacetylase" evidence="1">
    <location>
        <begin position="3"/>
        <end position="46"/>
    </location>
</feature>
<dbReference type="AlphaFoldDB" id="A0A2H3D3Q3"/>
<evidence type="ECO:0000313" key="2">
    <source>
        <dbReference type="EMBL" id="PBK82136.1"/>
    </source>
</evidence>
<dbReference type="Proteomes" id="UP000217790">
    <property type="component" value="Unassembled WGS sequence"/>
</dbReference>
<sequence length="74" mass="8177">VDKILEVFRPNPVVLQCGADSLSGDKLGCFNLMMRGHVHCVQYLRKKNVLLTEAGTPSKTLRGHGRMKLPVCQA</sequence>
<dbReference type="InterPro" id="IPR023801">
    <property type="entry name" value="His_deacetylse_dom"/>
</dbReference>
<dbReference type="GO" id="GO:0004407">
    <property type="term" value="F:histone deacetylase activity"/>
    <property type="evidence" value="ECO:0007669"/>
    <property type="project" value="TreeGrafter"/>
</dbReference>
<dbReference type="InterPro" id="IPR023696">
    <property type="entry name" value="Ureohydrolase_dom_sf"/>
</dbReference>
<dbReference type="Pfam" id="PF00850">
    <property type="entry name" value="Hist_deacetyl"/>
    <property type="match status" value="1"/>
</dbReference>
<dbReference type="GO" id="GO:0040029">
    <property type="term" value="P:epigenetic regulation of gene expression"/>
    <property type="evidence" value="ECO:0007669"/>
    <property type="project" value="TreeGrafter"/>
</dbReference>
<dbReference type="InterPro" id="IPR037138">
    <property type="entry name" value="His_deacetylse_dom_sf"/>
</dbReference>
<gene>
    <name evidence="2" type="ORF">ARMGADRAFT_947116</name>
</gene>
<keyword evidence="3" id="KW-1185">Reference proteome</keyword>
<evidence type="ECO:0000313" key="3">
    <source>
        <dbReference type="Proteomes" id="UP000217790"/>
    </source>
</evidence>
<organism evidence="2 3">
    <name type="scientific">Armillaria gallica</name>
    <name type="common">Bulbous honey fungus</name>
    <name type="synonym">Armillaria bulbosa</name>
    <dbReference type="NCBI Taxonomy" id="47427"/>
    <lineage>
        <taxon>Eukaryota</taxon>
        <taxon>Fungi</taxon>
        <taxon>Dikarya</taxon>
        <taxon>Basidiomycota</taxon>
        <taxon>Agaricomycotina</taxon>
        <taxon>Agaricomycetes</taxon>
        <taxon>Agaricomycetidae</taxon>
        <taxon>Agaricales</taxon>
        <taxon>Marasmiineae</taxon>
        <taxon>Physalacriaceae</taxon>
        <taxon>Armillaria</taxon>
    </lineage>
</organism>
<dbReference type="InParanoid" id="A0A2H3D3Q3"/>
<dbReference type="GO" id="GO:0005634">
    <property type="term" value="C:nucleus"/>
    <property type="evidence" value="ECO:0007669"/>
    <property type="project" value="TreeGrafter"/>
</dbReference>
<proteinExistence type="predicted"/>
<dbReference type="STRING" id="47427.A0A2H3D3Q3"/>